<dbReference type="Gene3D" id="3.30.110.70">
    <property type="entry name" value="Hypothetical protein apc22750. Chain B"/>
    <property type="match status" value="1"/>
</dbReference>
<reference evidence="3 4" key="1">
    <citation type="submission" date="2018-11" db="EMBL/GenBank/DDBJ databases">
        <authorList>
            <person name="Kleinhagauer T."/>
            <person name="Glaeser S.P."/>
            <person name="Spergser J."/>
            <person name="Ruckert C."/>
            <person name="Kaempfer P."/>
            <person name="Busse H.-J."/>
        </authorList>
    </citation>
    <scope>NUCLEOTIDE SEQUENCE [LARGE SCALE GENOMIC DNA]</scope>
    <source>
        <strain evidence="3 4">812CH</strain>
    </source>
</reference>
<organism evidence="3 4">
    <name type="scientific">Corynebacterium pseudopelargi</name>
    <dbReference type="NCBI Taxonomy" id="2080757"/>
    <lineage>
        <taxon>Bacteria</taxon>
        <taxon>Bacillati</taxon>
        <taxon>Actinomycetota</taxon>
        <taxon>Actinomycetes</taxon>
        <taxon>Mycobacteriales</taxon>
        <taxon>Corynebacteriaceae</taxon>
        <taxon>Corynebacterium</taxon>
    </lineage>
</organism>
<evidence type="ECO:0000313" key="4">
    <source>
        <dbReference type="Proteomes" id="UP000271426"/>
    </source>
</evidence>
<dbReference type="Pfam" id="PF01906">
    <property type="entry name" value="YbjQ_1"/>
    <property type="match status" value="1"/>
</dbReference>
<sequence length="106" mass="11253">MIVTTTHSVEGREISQYLRVVAGETVAGINLVKDFTAGFRNLVGGRSGSYEKELVQARESALAELVNRANELGADAVVGVELDYAALGSHSDMLMVTATGTAVRLR</sequence>
<evidence type="ECO:0000256" key="1">
    <source>
        <dbReference type="ARBA" id="ARBA00010751"/>
    </source>
</evidence>
<dbReference type="PANTHER" id="PTHR34068:SF1">
    <property type="entry name" value="UPF0145 PROTEIN YBJQ"/>
    <property type="match status" value="1"/>
</dbReference>
<accession>A0A3G6IVZ6</accession>
<evidence type="ECO:0000313" key="3">
    <source>
        <dbReference type="EMBL" id="AZA09862.1"/>
    </source>
</evidence>
<dbReference type="OrthoDB" id="9796448at2"/>
<dbReference type="InterPro" id="IPR002765">
    <property type="entry name" value="UPF0145_YbjQ-like"/>
</dbReference>
<comment type="similarity">
    <text evidence="1 2">Belongs to the UPF0145 family.</text>
</comment>
<dbReference type="Proteomes" id="UP000271426">
    <property type="component" value="Chromosome"/>
</dbReference>
<proteinExistence type="inferred from homology"/>
<dbReference type="RefSeq" id="WP_123960739.1">
    <property type="nucleotide sequence ID" value="NZ_CP033898.1"/>
</dbReference>
<keyword evidence="4" id="KW-1185">Reference proteome</keyword>
<dbReference type="AlphaFoldDB" id="A0A3G6IVZ6"/>
<dbReference type="KEGG" id="cpso:CPPEL_08795"/>
<dbReference type="PANTHER" id="PTHR34068">
    <property type="entry name" value="UPF0145 PROTEIN YBJQ"/>
    <property type="match status" value="1"/>
</dbReference>
<protein>
    <recommendedName>
        <fullName evidence="2">UPF0145 protein CPPEL_08795</fullName>
    </recommendedName>
</protein>
<dbReference type="HAMAP" id="MF_00338">
    <property type="entry name" value="UPF0145"/>
    <property type="match status" value="1"/>
</dbReference>
<gene>
    <name evidence="3" type="ORF">CPPEL_08795</name>
</gene>
<name>A0A3G6IVZ6_9CORY</name>
<dbReference type="InterPro" id="IPR035439">
    <property type="entry name" value="UPF0145_dom_sf"/>
</dbReference>
<evidence type="ECO:0000256" key="2">
    <source>
        <dbReference type="HAMAP-Rule" id="MF_00338"/>
    </source>
</evidence>
<dbReference type="SUPFAM" id="SSF117782">
    <property type="entry name" value="YbjQ-like"/>
    <property type="match status" value="1"/>
</dbReference>
<dbReference type="EMBL" id="CP033898">
    <property type="protein sequence ID" value="AZA09862.1"/>
    <property type="molecule type" value="Genomic_DNA"/>
</dbReference>